<dbReference type="PROSITE" id="PS50181">
    <property type="entry name" value="FBOX"/>
    <property type="match status" value="1"/>
</dbReference>
<name>A0A5J4YSH6_PORPP</name>
<dbReference type="AlphaFoldDB" id="A0A5J4YSH6"/>
<feature type="compositionally biased region" description="Basic and acidic residues" evidence="1">
    <location>
        <begin position="1"/>
        <end position="14"/>
    </location>
</feature>
<evidence type="ECO:0000313" key="4">
    <source>
        <dbReference type="Proteomes" id="UP000324585"/>
    </source>
</evidence>
<protein>
    <recommendedName>
        <fullName evidence="2">F-box domain-containing protein</fullName>
    </recommendedName>
</protein>
<dbReference type="SUPFAM" id="SSF81383">
    <property type="entry name" value="F-box domain"/>
    <property type="match status" value="1"/>
</dbReference>
<dbReference type="Proteomes" id="UP000324585">
    <property type="component" value="Unassembled WGS sequence"/>
</dbReference>
<dbReference type="EMBL" id="VRMN01000004">
    <property type="protein sequence ID" value="KAA8494451.1"/>
    <property type="molecule type" value="Genomic_DNA"/>
</dbReference>
<comment type="caution">
    <text evidence="3">The sequence shown here is derived from an EMBL/GenBank/DDBJ whole genome shotgun (WGS) entry which is preliminary data.</text>
</comment>
<dbReference type="Pfam" id="PF12937">
    <property type="entry name" value="F-box-like"/>
    <property type="match status" value="1"/>
</dbReference>
<gene>
    <name evidence="3" type="ORF">FVE85_2692</name>
</gene>
<reference evidence="4" key="1">
    <citation type="journal article" date="2019" name="Nat. Commun.">
        <title>Expansion of phycobilisome linker gene families in mesophilic red algae.</title>
        <authorList>
            <person name="Lee J."/>
            <person name="Kim D."/>
            <person name="Bhattacharya D."/>
            <person name="Yoon H.S."/>
        </authorList>
    </citation>
    <scope>NUCLEOTIDE SEQUENCE [LARGE SCALE GENOMIC DNA]</scope>
    <source>
        <strain evidence="4">CCMP 1328</strain>
    </source>
</reference>
<dbReference type="InterPro" id="IPR036047">
    <property type="entry name" value="F-box-like_dom_sf"/>
</dbReference>
<dbReference type="Gene3D" id="1.20.1280.50">
    <property type="match status" value="1"/>
</dbReference>
<evidence type="ECO:0000313" key="3">
    <source>
        <dbReference type="EMBL" id="KAA8494451.1"/>
    </source>
</evidence>
<accession>A0A5J4YSH6</accession>
<evidence type="ECO:0000256" key="1">
    <source>
        <dbReference type="SAM" id="MobiDB-lite"/>
    </source>
</evidence>
<dbReference type="SMART" id="SM00256">
    <property type="entry name" value="FBOX"/>
    <property type="match status" value="1"/>
</dbReference>
<feature type="domain" description="F-box" evidence="2">
    <location>
        <begin position="74"/>
        <end position="120"/>
    </location>
</feature>
<dbReference type="InterPro" id="IPR001810">
    <property type="entry name" value="F-box_dom"/>
</dbReference>
<proteinExistence type="predicted"/>
<sequence length="319" mass="36020">MCWKDNMDTKEKDAGPACRTRSMTGKKRHVCAMASRTKRRRVEDDDEYGAAGAAGGARTLPRSRYMTRSAARKSIYLTDLPDCLSRHIASFLDLPDLVQLARVSKHFKAIAFDDDVWRPHLKLMLHVLFRGACDSRYDDEPGEPIQSVVPIFDRPDWSSSLAYRDWLKDWLKITEPVFLDNSPSHFVSLTMSFLHHSISSTCKCLPDGASGNGTCDLVCYHWLLHQASVKDYYYGVARDAVASLRIELGLAWENGLCSDCLLPRGLHYGTEDCRHQCTIWEDAFEGLPEIEMFGTPFLALFHDLWFGGGVMDVGDEEGL</sequence>
<organism evidence="3 4">
    <name type="scientific">Porphyridium purpureum</name>
    <name type="common">Red alga</name>
    <name type="synonym">Porphyridium cruentum</name>
    <dbReference type="NCBI Taxonomy" id="35688"/>
    <lineage>
        <taxon>Eukaryota</taxon>
        <taxon>Rhodophyta</taxon>
        <taxon>Bangiophyceae</taxon>
        <taxon>Porphyridiales</taxon>
        <taxon>Porphyridiaceae</taxon>
        <taxon>Porphyridium</taxon>
    </lineage>
</organism>
<keyword evidence="4" id="KW-1185">Reference proteome</keyword>
<dbReference type="OrthoDB" id="3219396at2759"/>
<feature type="region of interest" description="Disordered" evidence="1">
    <location>
        <begin position="1"/>
        <end position="20"/>
    </location>
</feature>
<evidence type="ECO:0000259" key="2">
    <source>
        <dbReference type="PROSITE" id="PS50181"/>
    </source>
</evidence>